<dbReference type="STRING" id="51351.M4E4H8"/>
<dbReference type="PANTHER" id="PTHR21229:SF2">
    <property type="entry name" value="RE59932P"/>
    <property type="match status" value="1"/>
</dbReference>
<dbReference type="InterPro" id="IPR009637">
    <property type="entry name" value="GPR107/GPR108-like"/>
</dbReference>
<protein>
    <submittedName>
        <fullName evidence="2">Uncharacterized protein</fullName>
    </submittedName>
</protein>
<dbReference type="InParanoid" id="M4E4H8"/>
<dbReference type="EnsemblPlants" id="Bra023681.1">
    <property type="protein sequence ID" value="Bra023681.1-P"/>
    <property type="gene ID" value="Bra023681"/>
</dbReference>
<keyword evidence="1" id="KW-0812">Transmembrane</keyword>
<dbReference type="eggNOG" id="KOG2569">
    <property type="taxonomic scope" value="Eukaryota"/>
</dbReference>
<keyword evidence="1" id="KW-0472">Membrane</keyword>
<feature type="transmembrane region" description="Helical" evidence="1">
    <location>
        <begin position="46"/>
        <end position="67"/>
    </location>
</feature>
<evidence type="ECO:0000313" key="2">
    <source>
        <dbReference type="EnsemblPlants" id="Bra023681.1-P"/>
    </source>
</evidence>
<keyword evidence="1" id="KW-1133">Transmembrane helix</keyword>
<dbReference type="PANTHER" id="PTHR21229">
    <property type="entry name" value="LUNG SEVEN TRANSMEMBRANE RECEPTOR"/>
    <property type="match status" value="1"/>
</dbReference>
<keyword evidence="3" id="KW-1185">Reference proteome</keyword>
<sequence length="97" mass="11054">MTSTGGGFLVLKTAVKVNCDGGIGYLYFTRIVVFALKTIAAYKYQWVSFAAEEIVSLVFYVIMFYIIRHEEKNEYFAVDDDEEEAAAIALRDDEFEL</sequence>
<dbReference type="AlphaFoldDB" id="M4E4H8"/>
<dbReference type="GO" id="GO:0016020">
    <property type="term" value="C:membrane"/>
    <property type="evidence" value="ECO:0007669"/>
    <property type="project" value="InterPro"/>
</dbReference>
<evidence type="ECO:0000256" key="1">
    <source>
        <dbReference type="SAM" id="Phobius"/>
    </source>
</evidence>
<evidence type="ECO:0000313" key="3">
    <source>
        <dbReference type="Proteomes" id="UP000011750"/>
    </source>
</evidence>
<dbReference type="Gramene" id="Bra023681.1">
    <property type="protein sequence ID" value="Bra023681.1-P"/>
    <property type="gene ID" value="Bra023681"/>
</dbReference>
<accession>M4E4H8</accession>
<reference evidence="2 3" key="1">
    <citation type="journal article" date="2011" name="Nat. Genet.">
        <title>The genome of the mesopolyploid crop species Brassica rapa.</title>
        <authorList>
            <consortium name="Brassica rapa Genome Sequencing Project Consortium"/>
            <person name="Wang X."/>
            <person name="Wang H."/>
            <person name="Wang J."/>
            <person name="Sun R."/>
            <person name="Wu J."/>
            <person name="Liu S."/>
            <person name="Bai Y."/>
            <person name="Mun J.H."/>
            <person name="Bancroft I."/>
            <person name="Cheng F."/>
            <person name="Huang S."/>
            <person name="Li X."/>
            <person name="Hua W."/>
            <person name="Wang J."/>
            <person name="Wang X."/>
            <person name="Freeling M."/>
            <person name="Pires J.C."/>
            <person name="Paterson A.H."/>
            <person name="Chalhoub B."/>
            <person name="Wang B."/>
            <person name="Hayward A."/>
            <person name="Sharpe A.G."/>
            <person name="Park B.S."/>
            <person name="Weisshaar B."/>
            <person name="Liu B."/>
            <person name="Li B."/>
            <person name="Liu B."/>
            <person name="Tong C."/>
            <person name="Song C."/>
            <person name="Duran C."/>
            <person name="Peng C."/>
            <person name="Geng C."/>
            <person name="Koh C."/>
            <person name="Lin C."/>
            <person name="Edwards D."/>
            <person name="Mu D."/>
            <person name="Shen D."/>
            <person name="Soumpourou E."/>
            <person name="Li F."/>
            <person name="Fraser F."/>
            <person name="Conant G."/>
            <person name="Lassalle G."/>
            <person name="King G.J."/>
            <person name="Bonnema G."/>
            <person name="Tang H."/>
            <person name="Wang H."/>
            <person name="Belcram H."/>
            <person name="Zhou H."/>
            <person name="Hirakawa H."/>
            <person name="Abe H."/>
            <person name="Guo H."/>
            <person name="Wang H."/>
            <person name="Jin H."/>
            <person name="Parkin I.A."/>
            <person name="Batley J."/>
            <person name="Kim J.S."/>
            <person name="Just J."/>
            <person name="Li J."/>
            <person name="Xu J."/>
            <person name="Deng J."/>
            <person name="Kim J.A."/>
            <person name="Li J."/>
            <person name="Yu J."/>
            <person name="Meng J."/>
            <person name="Wang J."/>
            <person name="Min J."/>
            <person name="Poulain J."/>
            <person name="Wang J."/>
            <person name="Hatakeyama K."/>
            <person name="Wu K."/>
            <person name="Wang L."/>
            <person name="Fang L."/>
            <person name="Trick M."/>
            <person name="Links M.G."/>
            <person name="Zhao M."/>
            <person name="Jin M."/>
            <person name="Ramchiary N."/>
            <person name="Drou N."/>
            <person name="Berkman P.J."/>
            <person name="Cai Q."/>
            <person name="Huang Q."/>
            <person name="Li R."/>
            <person name="Tabata S."/>
            <person name="Cheng S."/>
            <person name="Zhang S."/>
            <person name="Zhang S."/>
            <person name="Huang S."/>
            <person name="Sato S."/>
            <person name="Sun S."/>
            <person name="Kwon S.J."/>
            <person name="Choi S.R."/>
            <person name="Lee T.H."/>
            <person name="Fan W."/>
            <person name="Zhao X."/>
            <person name="Tan X."/>
            <person name="Xu X."/>
            <person name="Wang Y."/>
            <person name="Qiu Y."/>
            <person name="Yin Y."/>
            <person name="Li Y."/>
            <person name="Du Y."/>
            <person name="Liao Y."/>
            <person name="Lim Y."/>
            <person name="Narusaka Y."/>
            <person name="Wang Y."/>
            <person name="Wang Z."/>
            <person name="Li Z."/>
            <person name="Wang Z."/>
            <person name="Xiong Z."/>
            <person name="Zhang Z."/>
        </authorList>
    </citation>
    <scope>NUCLEOTIDE SEQUENCE [LARGE SCALE GENOMIC DNA]</scope>
    <source>
        <strain evidence="2 3">cv. Chiifu-401-42</strain>
    </source>
</reference>
<proteinExistence type="predicted"/>
<dbReference type="Proteomes" id="UP000011750">
    <property type="component" value="Chromosome A02"/>
</dbReference>
<name>M4E4H8_BRACM</name>
<dbReference type="HOGENOM" id="CLU_2349700_0_0_1"/>
<reference evidence="2" key="3">
    <citation type="submission" date="2023-03" db="UniProtKB">
        <authorList>
            <consortium name="EnsemblPlants"/>
        </authorList>
    </citation>
    <scope>IDENTIFICATION</scope>
    <source>
        <strain evidence="2">cv. Chiifu-401-42</strain>
    </source>
</reference>
<reference evidence="2 3" key="2">
    <citation type="journal article" date="2018" name="Hortic Res">
        <title>Improved Brassica rapa reference genome by single-molecule sequencing and chromosome conformation capture technologies.</title>
        <authorList>
            <person name="Zhang L."/>
            <person name="Cai X."/>
            <person name="Wu J."/>
            <person name="Liu M."/>
            <person name="Grob S."/>
            <person name="Cheng F."/>
            <person name="Liang J."/>
            <person name="Cai C."/>
            <person name="Liu Z."/>
            <person name="Liu B."/>
            <person name="Wang F."/>
            <person name="Li S."/>
            <person name="Liu F."/>
            <person name="Li X."/>
            <person name="Cheng L."/>
            <person name="Yang W."/>
            <person name="Li M.H."/>
            <person name="Grossniklaus U."/>
            <person name="Zheng H."/>
            <person name="Wang X."/>
        </authorList>
    </citation>
    <scope>NUCLEOTIDE SEQUENCE [LARGE SCALE GENOMIC DNA]</scope>
    <source>
        <strain evidence="2 3">cv. Chiifu-401-42</strain>
    </source>
</reference>
<organism evidence="2 3">
    <name type="scientific">Brassica campestris</name>
    <name type="common">Field mustard</name>
    <dbReference type="NCBI Taxonomy" id="3711"/>
    <lineage>
        <taxon>Eukaryota</taxon>
        <taxon>Viridiplantae</taxon>
        <taxon>Streptophyta</taxon>
        <taxon>Embryophyta</taxon>
        <taxon>Tracheophyta</taxon>
        <taxon>Spermatophyta</taxon>
        <taxon>Magnoliopsida</taxon>
        <taxon>eudicotyledons</taxon>
        <taxon>Gunneridae</taxon>
        <taxon>Pentapetalae</taxon>
        <taxon>rosids</taxon>
        <taxon>malvids</taxon>
        <taxon>Brassicales</taxon>
        <taxon>Brassicaceae</taxon>
        <taxon>Brassiceae</taxon>
        <taxon>Brassica</taxon>
    </lineage>
</organism>